<dbReference type="GO" id="GO:0005579">
    <property type="term" value="C:membrane attack complex"/>
    <property type="evidence" value="ECO:0007669"/>
    <property type="project" value="UniProtKB-KW"/>
</dbReference>
<evidence type="ECO:0000256" key="18">
    <source>
        <dbReference type="ARBA" id="ARBA00023136"/>
    </source>
</evidence>
<evidence type="ECO:0000256" key="21">
    <source>
        <dbReference type="ARBA" id="ARBA00023180"/>
    </source>
</evidence>
<keyword evidence="6" id="KW-0964">Secreted</keyword>
<dbReference type="SMART" id="SM00209">
    <property type="entry name" value="TSP1"/>
    <property type="match status" value="2"/>
</dbReference>
<dbReference type="PRINTS" id="PR00764">
    <property type="entry name" value="COMPLEMENTC9"/>
</dbReference>
<sequence>MLMSAKSAIICSFLFQCGEVELSFQLNGADVNVAKERWRRSPNNPPEQIDCTLSSWSSWSMCDPCQKKRYRFSRVEQPSQFGGDRCDYADKETEDCVASRPCRNTVRCEGFVCETGRCIHRRLLCNGDNDCGDQSDEKNCKKVFKRCSQPIEQYWGIQMLASGLNIFTNHLEGLVLDHKYYAGACSPQNIAGTNFRKPFNVESYLAETKGTYEFTSTEYESYSSFEHSVDSAKSKQESFSVGLKIPGVFHFGYSQDDTRYKRFVQRTKRFSSTSSKFIHARSDLEIAQYKLKKQNPMLHYEFFQRVLQLPLEYSYGEYRELFRDYGTHYITEATLGGIYEFTLIMNSDALQKAGYSLSDVRSCTQAGLNLGANIEGVYVSLGISGGACNALLKEIGDNTSEKKFVEDFIALVRGGASEYIATLAAKELPTPELMQKWGDAVQYNPEIIQMKVEPLYELVTSATFANANTLKQNMRRALEEFQQESSSCRCTPCQGNGRPFLKGTHCECICPLGHRGLACEETLRTGTAIDGNWSCWSSWSPASGGKQTRTRECNNPSAQNGGKQCPGLNIERI</sequence>
<dbReference type="InterPro" id="IPR020863">
    <property type="entry name" value="MACPF_CS"/>
</dbReference>
<evidence type="ECO:0000256" key="12">
    <source>
        <dbReference type="ARBA" id="ARBA00022729"/>
    </source>
</evidence>
<dbReference type="SUPFAM" id="SSF57424">
    <property type="entry name" value="LDL receptor-like module"/>
    <property type="match status" value="1"/>
</dbReference>
<keyword evidence="10" id="KW-0399">Innate immunity</keyword>
<feature type="disulfide bond" evidence="26">
    <location>
        <begin position="113"/>
        <end position="131"/>
    </location>
</feature>
<comment type="subcellular location">
    <subcellularLocation>
        <location evidence="2">Secreted</location>
    </subcellularLocation>
    <subcellularLocation>
        <location evidence="1">Target cell membrane</location>
        <topology evidence="1">Multi-pass membrane protein</topology>
    </subcellularLocation>
</comment>
<dbReference type="Pfam" id="PF21195">
    <property type="entry name" value="EGF_C8A_B_C6"/>
    <property type="match status" value="1"/>
</dbReference>
<proteinExistence type="inferred from homology"/>
<evidence type="ECO:0000256" key="2">
    <source>
        <dbReference type="ARBA" id="ARBA00004613"/>
    </source>
</evidence>
<keyword evidence="30" id="KW-1185">Reference proteome</keyword>
<keyword evidence="9" id="KW-0597">Phosphoprotein</keyword>
<dbReference type="Pfam" id="PF00057">
    <property type="entry name" value="Ldl_recept_a"/>
    <property type="match status" value="1"/>
</dbReference>
<dbReference type="SMART" id="SM00457">
    <property type="entry name" value="MACPF"/>
    <property type="match status" value="1"/>
</dbReference>
<dbReference type="InterPro" id="IPR000884">
    <property type="entry name" value="TSP1_rpt"/>
</dbReference>
<dbReference type="CDD" id="cd00112">
    <property type="entry name" value="LDLa"/>
    <property type="match status" value="1"/>
</dbReference>
<feature type="compositionally biased region" description="Polar residues" evidence="27">
    <location>
        <begin position="542"/>
        <end position="562"/>
    </location>
</feature>
<evidence type="ECO:0000256" key="4">
    <source>
        <dbReference type="ARBA" id="ARBA00013949"/>
    </source>
</evidence>
<dbReference type="STRING" id="28377.ENSACAP00000006791"/>
<dbReference type="GO" id="GO:0031640">
    <property type="term" value="P:killing of cells of another organism"/>
    <property type="evidence" value="ECO:0007669"/>
    <property type="project" value="UniProtKB-KW"/>
</dbReference>
<keyword evidence="12" id="KW-0732">Signal</keyword>
<dbReference type="GO" id="GO:0044218">
    <property type="term" value="C:other organism cell membrane"/>
    <property type="evidence" value="ECO:0007669"/>
    <property type="project" value="UniProtKB-KW"/>
</dbReference>
<evidence type="ECO:0000256" key="17">
    <source>
        <dbReference type="ARBA" id="ARBA00023058"/>
    </source>
</evidence>
<dbReference type="PROSITE" id="PS51412">
    <property type="entry name" value="MACPF_2"/>
    <property type="match status" value="1"/>
</dbReference>
<evidence type="ECO:0000259" key="28">
    <source>
        <dbReference type="PROSITE" id="PS51412"/>
    </source>
</evidence>
<evidence type="ECO:0000256" key="14">
    <source>
        <dbReference type="ARBA" id="ARBA00022852"/>
    </source>
</evidence>
<reference evidence="29" key="3">
    <citation type="submission" date="2025-09" db="UniProtKB">
        <authorList>
            <consortium name="Ensembl"/>
        </authorList>
    </citation>
    <scope>IDENTIFICATION</scope>
</reference>
<keyword evidence="16" id="KW-0180">Complement pathway</keyword>
<keyword evidence="13" id="KW-0677">Repeat</keyword>
<reference evidence="29" key="2">
    <citation type="submission" date="2025-08" db="UniProtKB">
        <authorList>
            <consortium name="Ensembl"/>
        </authorList>
    </citation>
    <scope>IDENTIFICATION</scope>
</reference>
<name>G1KFX8_ANOCA</name>
<dbReference type="SMART" id="SM00192">
    <property type="entry name" value="LDLa"/>
    <property type="match status" value="1"/>
</dbReference>
<dbReference type="PROSITE" id="PS50068">
    <property type="entry name" value="LDLRA_2"/>
    <property type="match status" value="1"/>
</dbReference>
<evidence type="ECO:0000256" key="27">
    <source>
        <dbReference type="SAM" id="MobiDB-lite"/>
    </source>
</evidence>
<comment type="similarity">
    <text evidence="3">Belongs to the complement C6/C7/C8/C9 family.</text>
</comment>
<dbReference type="HOGENOM" id="CLU_032453_1_0_1"/>
<keyword evidence="22" id="KW-1053">Target membrane</keyword>
<dbReference type="Pfam" id="PF01823">
    <property type="entry name" value="MACPF"/>
    <property type="match status" value="1"/>
</dbReference>
<keyword evidence="21" id="KW-0325">Glycoprotein</keyword>
<evidence type="ECO:0000256" key="22">
    <source>
        <dbReference type="ARBA" id="ARBA00023298"/>
    </source>
</evidence>
<dbReference type="SUPFAM" id="SSF82895">
    <property type="entry name" value="TSP-1 type 1 repeat"/>
    <property type="match status" value="2"/>
</dbReference>
<dbReference type="OrthoDB" id="6150863at2759"/>
<keyword evidence="7" id="KW-0245">EGF-like domain</keyword>
<feature type="disulfide bond" evidence="26">
    <location>
        <begin position="125"/>
        <end position="140"/>
    </location>
</feature>
<dbReference type="PROSITE" id="PS00279">
    <property type="entry name" value="MACPF_1"/>
    <property type="match status" value="1"/>
</dbReference>
<feature type="region of interest" description="Disordered" evidence="27">
    <location>
        <begin position="542"/>
        <end position="573"/>
    </location>
</feature>
<dbReference type="Gene3D" id="2.20.100.10">
    <property type="entry name" value="Thrombospondin type-1 (TSP1) repeat"/>
    <property type="match status" value="2"/>
</dbReference>
<evidence type="ECO:0000256" key="1">
    <source>
        <dbReference type="ARBA" id="ARBA00004276"/>
    </source>
</evidence>
<keyword evidence="15" id="KW-0391">Immunity</keyword>
<dbReference type="CTD" id="732"/>
<dbReference type="Proteomes" id="UP000001646">
    <property type="component" value="Chromosome 4"/>
</dbReference>
<evidence type="ECO:0000256" key="16">
    <source>
        <dbReference type="ARBA" id="ARBA00022875"/>
    </source>
</evidence>
<organism evidence="29 30">
    <name type="scientific">Anolis carolinensis</name>
    <name type="common">Green anole</name>
    <name type="synonym">American chameleon</name>
    <dbReference type="NCBI Taxonomy" id="28377"/>
    <lineage>
        <taxon>Eukaryota</taxon>
        <taxon>Metazoa</taxon>
        <taxon>Chordata</taxon>
        <taxon>Craniata</taxon>
        <taxon>Vertebrata</taxon>
        <taxon>Euteleostomi</taxon>
        <taxon>Lepidosauria</taxon>
        <taxon>Squamata</taxon>
        <taxon>Bifurcata</taxon>
        <taxon>Unidentata</taxon>
        <taxon>Episquamata</taxon>
        <taxon>Toxicofera</taxon>
        <taxon>Iguania</taxon>
        <taxon>Dactyloidae</taxon>
        <taxon>Anolis</taxon>
    </lineage>
</organism>
<evidence type="ECO:0000256" key="19">
    <source>
        <dbReference type="ARBA" id="ARBA00023157"/>
    </source>
</evidence>
<keyword evidence="19 26" id="KW-1015">Disulfide bond</keyword>
<dbReference type="PROSITE" id="PS01209">
    <property type="entry name" value="LDLRA_1"/>
    <property type="match status" value="1"/>
</dbReference>
<dbReference type="GeneTree" id="ENSGT00940000160247"/>
<dbReference type="Gene3D" id="4.10.400.10">
    <property type="entry name" value="Low-density Lipoprotein Receptor"/>
    <property type="match status" value="1"/>
</dbReference>
<dbReference type="PANTHER" id="PTHR45742:SF5">
    <property type="entry name" value="COMPLEMENT COMPONENT C8 BETA CHAIN"/>
    <property type="match status" value="1"/>
</dbReference>
<dbReference type="PANTHER" id="PTHR45742">
    <property type="entry name" value="COMPLEMENT COMPONENT C6"/>
    <property type="match status" value="1"/>
</dbReference>
<dbReference type="GO" id="GO:0006958">
    <property type="term" value="P:complement activation, classical pathway"/>
    <property type="evidence" value="ECO:0007669"/>
    <property type="project" value="UniProtKB-KW"/>
</dbReference>
<evidence type="ECO:0000256" key="6">
    <source>
        <dbReference type="ARBA" id="ARBA00022525"/>
    </source>
</evidence>
<keyword evidence="14" id="KW-0204">Cytolysis</keyword>
<evidence type="ECO:0000256" key="11">
    <source>
        <dbReference type="ARBA" id="ARBA00022692"/>
    </source>
</evidence>
<reference evidence="29 30" key="1">
    <citation type="submission" date="2009-12" db="EMBL/GenBank/DDBJ databases">
        <title>The Genome Sequence of Anolis carolinensis (Green Anole Lizard).</title>
        <authorList>
            <consortium name="The Genome Sequencing Platform"/>
            <person name="Di Palma F."/>
            <person name="Alfoldi J."/>
            <person name="Heiman D."/>
            <person name="Young S."/>
            <person name="Grabherr M."/>
            <person name="Johnson J."/>
            <person name="Lander E.S."/>
            <person name="Lindblad-Toh K."/>
        </authorList>
    </citation>
    <scope>NUCLEOTIDE SEQUENCE [LARGE SCALE GENOMIC DNA]</scope>
    <source>
        <strain evidence="29 30">JBL SC #1</strain>
    </source>
</reference>
<evidence type="ECO:0000313" key="29">
    <source>
        <dbReference type="Ensembl" id="ENSACAP00000006791.4"/>
    </source>
</evidence>
<dbReference type="FunFam" id="2.20.100.10:FF:000082">
    <property type="entry name" value="Complement component C8 beta chain"/>
    <property type="match status" value="1"/>
</dbReference>
<comment type="caution">
    <text evidence="26">Lacks conserved residue(s) required for the propagation of feature annotation.</text>
</comment>
<dbReference type="InterPro" id="IPR048831">
    <property type="entry name" value="C8A_B_C6_EGF-like"/>
</dbReference>
<evidence type="ECO:0000313" key="30">
    <source>
        <dbReference type="Proteomes" id="UP000001646"/>
    </source>
</evidence>
<dbReference type="FunFam" id="4.10.400.10:FF:000069">
    <property type="entry name" value="complement component C8 beta chain"/>
    <property type="match status" value="1"/>
</dbReference>
<evidence type="ECO:0000256" key="26">
    <source>
        <dbReference type="PROSITE-ProRule" id="PRU00124"/>
    </source>
</evidence>
<dbReference type="InterPro" id="IPR036383">
    <property type="entry name" value="TSP1_rpt_sf"/>
</dbReference>
<feature type="domain" description="MACPF" evidence="28">
    <location>
        <begin position="143"/>
        <end position="489"/>
    </location>
</feature>
<gene>
    <name evidence="29" type="primary">C8B</name>
</gene>
<dbReference type="Bgee" id="ENSACAG00000006902">
    <property type="expression patterns" value="Expressed in liver and 9 other cell types or tissues"/>
</dbReference>
<evidence type="ECO:0000256" key="10">
    <source>
        <dbReference type="ARBA" id="ARBA00022588"/>
    </source>
</evidence>
<keyword evidence="11" id="KW-0812">Transmembrane</keyword>
<comment type="subunit">
    <text evidence="25">Heterotrimer of 3 chains: alpha (C8A), beta (C8B) and gamma (C8G); the alpha and gamma chains are disulfide bonded. Component of the membrane attack complex (MAC), composed of complement C5b, C6, C7, C8A, C8B, C8G and multiple copies of the pore-forming subunit C9.</text>
</comment>
<evidence type="ECO:0000256" key="5">
    <source>
        <dbReference type="ARBA" id="ARBA00022452"/>
    </source>
</evidence>
<evidence type="ECO:0000256" key="23">
    <source>
        <dbReference type="ARBA" id="ARBA00031383"/>
    </source>
</evidence>
<dbReference type="eggNOG" id="KOG3535">
    <property type="taxonomic scope" value="Eukaryota"/>
</dbReference>
<evidence type="ECO:0000256" key="15">
    <source>
        <dbReference type="ARBA" id="ARBA00022859"/>
    </source>
</evidence>
<evidence type="ECO:0000256" key="25">
    <source>
        <dbReference type="ARBA" id="ARBA00093472"/>
    </source>
</evidence>
<dbReference type="GO" id="GO:0005576">
    <property type="term" value="C:extracellular region"/>
    <property type="evidence" value="ECO:0007669"/>
    <property type="project" value="UniProtKB-SubCell"/>
</dbReference>
<accession>G1KFX8</accession>
<evidence type="ECO:0000256" key="13">
    <source>
        <dbReference type="ARBA" id="ARBA00022737"/>
    </source>
</evidence>
<protein>
    <recommendedName>
        <fullName evidence="4">Complement component C8 beta chain</fullName>
    </recommendedName>
    <alternativeName>
        <fullName evidence="23">Complement component 8 subunit beta</fullName>
    </alternativeName>
</protein>
<evidence type="ECO:0000256" key="3">
    <source>
        <dbReference type="ARBA" id="ARBA00009214"/>
    </source>
</evidence>
<dbReference type="InterPro" id="IPR020864">
    <property type="entry name" value="MACPF"/>
</dbReference>
<keyword evidence="20" id="KW-0179">Complement alternate pathway</keyword>
<dbReference type="InterPro" id="IPR023415">
    <property type="entry name" value="LDLR_class-A_CS"/>
</dbReference>
<dbReference type="GO" id="GO:0006957">
    <property type="term" value="P:complement activation, alternative pathway"/>
    <property type="evidence" value="ECO:0007669"/>
    <property type="project" value="UniProtKB-KW"/>
</dbReference>
<comment type="function">
    <text evidence="24">Component of the membrane attack complex (MAC), a multiprotein complex activated by the complement cascade, which inserts into a target cell membrane and forms a pore, leading to target cell membrane rupture and cell lysis. The MAC is initiated by proteolytic cleavage of C5 into complement C5b in response to the classical, alternative, lectin and GZMK complement pathways. The complement pathways consist in a cascade of proteins that leads to phagocytosis and breakdown of pathogens and signaling that strengthens the adaptive immune system. C8B, together with C8A and C8G, inserts into the target membrane, but does not form pores by itself. During MAC assembly, associates with C5b, C6 and C7 to form the C5b8 intermediate complex that inserts into the target membrane and traverses the bilayer increasing membrane rigidity.</text>
</comment>
<evidence type="ECO:0000256" key="8">
    <source>
        <dbReference type="ARBA" id="ARBA00022537"/>
    </source>
</evidence>
<dbReference type="Ensembl" id="ENSACAT00000006939.4">
    <property type="protein sequence ID" value="ENSACAP00000006791.4"/>
    <property type="gene ID" value="ENSACAG00000006902.4"/>
</dbReference>
<evidence type="ECO:0000256" key="20">
    <source>
        <dbReference type="ARBA" id="ARBA00023162"/>
    </source>
</evidence>
<keyword evidence="5" id="KW-1134">Transmembrane beta strand</keyword>
<keyword evidence="18" id="KW-0472">Membrane</keyword>
<dbReference type="PROSITE" id="PS50092">
    <property type="entry name" value="TSP1"/>
    <property type="match status" value="2"/>
</dbReference>
<dbReference type="InterPro" id="IPR002172">
    <property type="entry name" value="LDrepeatLR_classA_rpt"/>
</dbReference>
<evidence type="ECO:0000256" key="7">
    <source>
        <dbReference type="ARBA" id="ARBA00022536"/>
    </source>
</evidence>
<evidence type="ECO:0000256" key="24">
    <source>
        <dbReference type="ARBA" id="ARBA00093292"/>
    </source>
</evidence>
<dbReference type="InterPro" id="IPR001862">
    <property type="entry name" value="MAC_perforin"/>
</dbReference>
<dbReference type="InterPro" id="IPR036055">
    <property type="entry name" value="LDL_receptor-like_sf"/>
</dbReference>
<keyword evidence="17" id="KW-0473">Membrane attack complex</keyword>
<evidence type="ECO:0000256" key="9">
    <source>
        <dbReference type="ARBA" id="ARBA00022553"/>
    </source>
</evidence>
<dbReference type="AlphaFoldDB" id="G1KFX8"/>
<keyword evidence="8" id="KW-1052">Target cell membrane</keyword>
<dbReference type="GeneID" id="100551539"/>